<dbReference type="InterPro" id="IPR013762">
    <property type="entry name" value="Integrase-like_cat_sf"/>
</dbReference>
<sequence length="402" mass="45832">MEPKLKPYSIREVQLEDGERLPILTHDDPLGLPVRGTTEYSLTKLRARGLRPTSMRQRVDALGHALQFFASRNIDLIARTASHDFLSQAELVALADRCREPSRANHSRPVVSANYAYVRYSTALDYVSWVAEPVISRITDPRQRASANTSFERFLKRARTVAPQRRGHDSHVDGERHGLTDGQREMFLTVIRPGDPGNPFSPRNQVRNYAVLLTAYKLGARSGEIRGLKKIDIDLDTGQPELCIVPRYHDKDDRRLDPAAAKTNGRLLHLDPELAAAMGAWLIDRKDRKKWVRAHRHPYVFVNRYGDAIEGRGYRKIVERLRAVYPSLTSLCHHVLRHDWNDRWVDLVESTGGNSAKAENQQRYAMGWSHQSNMPMVYGKRAIAKSANKRILALQDKDPINE</sequence>
<organism evidence="3 4">
    <name type="scientific">Paraburkholderia dinghuensis</name>
    <dbReference type="NCBI Taxonomy" id="2305225"/>
    <lineage>
        <taxon>Bacteria</taxon>
        <taxon>Pseudomonadati</taxon>
        <taxon>Pseudomonadota</taxon>
        <taxon>Betaproteobacteria</taxon>
        <taxon>Burkholderiales</taxon>
        <taxon>Burkholderiaceae</taxon>
        <taxon>Paraburkholderia</taxon>
    </lineage>
</organism>
<dbReference type="Gene3D" id="1.10.443.10">
    <property type="entry name" value="Intergrase catalytic core"/>
    <property type="match status" value="1"/>
</dbReference>
<dbReference type="GO" id="GO:0003677">
    <property type="term" value="F:DNA binding"/>
    <property type="evidence" value="ECO:0007669"/>
    <property type="project" value="InterPro"/>
</dbReference>
<dbReference type="AlphaFoldDB" id="A0A3N6NVL2"/>
<accession>A0A3N6NVL2</accession>
<dbReference type="InterPro" id="IPR002104">
    <property type="entry name" value="Integrase_catalytic"/>
</dbReference>
<feature type="domain" description="Tyr recombinase" evidence="2">
    <location>
        <begin position="174"/>
        <end position="393"/>
    </location>
</feature>
<evidence type="ECO:0000313" key="3">
    <source>
        <dbReference type="EMBL" id="RQH04583.1"/>
    </source>
</evidence>
<dbReference type="GO" id="GO:0006310">
    <property type="term" value="P:DNA recombination"/>
    <property type="evidence" value="ECO:0007669"/>
    <property type="project" value="UniProtKB-KW"/>
</dbReference>
<dbReference type="CDD" id="cd00397">
    <property type="entry name" value="DNA_BRE_C"/>
    <property type="match status" value="1"/>
</dbReference>
<dbReference type="PROSITE" id="PS51898">
    <property type="entry name" value="TYR_RECOMBINASE"/>
    <property type="match status" value="1"/>
</dbReference>
<keyword evidence="4" id="KW-1185">Reference proteome</keyword>
<dbReference type="OrthoDB" id="6819422at2"/>
<reference evidence="3 4" key="1">
    <citation type="submission" date="2018-11" db="EMBL/GenBank/DDBJ databases">
        <title>Paraburkholderia sp. DHOA04, isolated from soil.</title>
        <authorList>
            <person name="Gao Z.-H."/>
            <person name="Qiu L.-H."/>
            <person name="Fu J.-C."/>
        </authorList>
    </citation>
    <scope>NUCLEOTIDE SEQUENCE [LARGE SCALE GENOMIC DNA]</scope>
    <source>
        <strain evidence="3 4">DHOA04</strain>
    </source>
</reference>
<dbReference type="Proteomes" id="UP000272778">
    <property type="component" value="Unassembled WGS sequence"/>
</dbReference>
<dbReference type="InterPro" id="IPR011010">
    <property type="entry name" value="DNA_brk_join_enz"/>
</dbReference>
<protein>
    <submittedName>
        <fullName evidence="3">Site-specific integrase</fullName>
    </submittedName>
</protein>
<evidence type="ECO:0000259" key="2">
    <source>
        <dbReference type="PROSITE" id="PS51898"/>
    </source>
</evidence>
<dbReference type="EMBL" id="RQIS01000012">
    <property type="protein sequence ID" value="RQH04583.1"/>
    <property type="molecule type" value="Genomic_DNA"/>
</dbReference>
<evidence type="ECO:0000313" key="4">
    <source>
        <dbReference type="Proteomes" id="UP000272778"/>
    </source>
</evidence>
<comment type="caution">
    <text evidence="3">The sequence shown here is derived from an EMBL/GenBank/DDBJ whole genome shotgun (WGS) entry which is preliminary data.</text>
</comment>
<dbReference type="SUPFAM" id="SSF56349">
    <property type="entry name" value="DNA breaking-rejoining enzymes"/>
    <property type="match status" value="1"/>
</dbReference>
<proteinExistence type="predicted"/>
<evidence type="ECO:0000256" key="1">
    <source>
        <dbReference type="ARBA" id="ARBA00023172"/>
    </source>
</evidence>
<gene>
    <name evidence="3" type="ORF">D1Y85_16930</name>
</gene>
<name>A0A3N6NVL2_9BURK</name>
<dbReference type="Pfam" id="PF00589">
    <property type="entry name" value="Phage_integrase"/>
    <property type="match status" value="1"/>
</dbReference>
<dbReference type="GO" id="GO:0015074">
    <property type="term" value="P:DNA integration"/>
    <property type="evidence" value="ECO:0007669"/>
    <property type="project" value="InterPro"/>
</dbReference>
<keyword evidence="1" id="KW-0233">DNA recombination</keyword>